<dbReference type="EMBL" id="CP019602">
    <property type="protein sequence ID" value="ARU15155.1"/>
    <property type="molecule type" value="Genomic_DNA"/>
</dbReference>
<sequence>MATQPNIPSPDTIEPAAPPEAPVTPSPNEAPGEPARPDEFETPTPDYDNPDPVLPETPMPPD</sequence>
<evidence type="ECO:0000256" key="1">
    <source>
        <dbReference type="SAM" id="MobiDB-lite"/>
    </source>
</evidence>
<dbReference type="KEGG" id="cman:A9D14_01890"/>
<dbReference type="AlphaFoldDB" id="A0A1Z1F8T3"/>
<dbReference type="Proteomes" id="UP000195807">
    <property type="component" value="Chromosome"/>
</dbReference>
<reference evidence="2 4" key="1">
    <citation type="submission" date="2017-01" db="EMBL/GenBank/DDBJ databases">
        <title>Complete genome sequence of esterase-producing bacterium Croceicoccus marinus E4A9.</title>
        <authorList>
            <person name="Wu Y.-H."/>
            <person name="Cheng H."/>
            <person name="Xu L."/>
            <person name="Huo Y.-Y."/>
            <person name="Wang C.-S."/>
            <person name="Xu X.-W."/>
        </authorList>
    </citation>
    <scope>NUCLEOTIDE SEQUENCE [LARGE SCALE GENOMIC DNA]</scope>
    <source>
        <strain evidence="2 4">E4A9</strain>
    </source>
</reference>
<evidence type="ECO:0000313" key="3">
    <source>
        <dbReference type="EMBL" id="QNE05023.1"/>
    </source>
</evidence>
<dbReference type="RefSeq" id="WP_066847904.1">
    <property type="nucleotide sequence ID" value="NZ_CP019602.1"/>
</dbReference>
<dbReference type="EMBL" id="CP060052">
    <property type="protein sequence ID" value="QNE05023.1"/>
    <property type="molecule type" value="Genomic_DNA"/>
</dbReference>
<feature type="compositionally biased region" description="Pro residues" evidence="1">
    <location>
        <begin position="16"/>
        <end position="25"/>
    </location>
</feature>
<reference evidence="3 5" key="2">
    <citation type="submission" date="2020-08" db="EMBL/GenBank/DDBJ databases">
        <authorList>
            <person name="Liu G."/>
            <person name="Sun C."/>
        </authorList>
    </citation>
    <scope>NUCLEOTIDE SEQUENCE [LARGE SCALE GENOMIC DNA]</scope>
    <source>
        <strain evidence="3 5">OT19</strain>
    </source>
</reference>
<evidence type="ECO:0000313" key="5">
    <source>
        <dbReference type="Proteomes" id="UP000515297"/>
    </source>
</evidence>
<name>A0A1Z1F8T3_9SPHN</name>
<dbReference type="Proteomes" id="UP000515297">
    <property type="component" value="Chromosome"/>
</dbReference>
<feature type="region of interest" description="Disordered" evidence="1">
    <location>
        <begin position="1"/>
        <end position="62"/>
    </location>
</feature>
<evidence type="ECO:0000313" key="2">
    <source>
        <dbReference type="EMBL" id="ARU15155.1"/>
    </source>
</evidence>
<organism evidence="2 4">
    <name type="scientific">Croceicoccus marinus</name>
    <dbReference type="NCBI Taxonomy" id="450378"/>
    <lineage>
        <taxon>Bacteria</taxon>
        <taxon>Pseudomonadati</taxon>
        <taxon>Pseudomonadota</taxon>
        <taxon>Alphaproteobacteria</taxon>
        <taxon>Sphingomonadales</taxon>
        <taxon>Erythrobacteraceae</taxon>
        <taxon>Croceicoccus</taxon>
    </lineage>
</organism>
<protein>
    <submittedName>
        <fullName evidence="2">Uncharacterized protein</fullName>
    </submittedName>
</protein>
<gene>
    <name evidence="2" type="ORF">A9D14_01890</name>
    <name evidence="3" type="ORF">H4O24_14140</name>
</gene>
<keyword evidence="4" id="KW-1185">Reference proteome</keyword>
<feature type="compositionally biased region" description="Pro residues" evidence="1">
    <location>
        <begin position="52"/>
        <end position="62"/>
    </location>
</feature>
<accession>A0A1Z1F8T3</accession>
<evidence type="ECO:0000313" key="4">
    <source>
        <dbReference type="Proteomes" id="UP000195807"/>
    </source>
</evidence>
<proteinExistence type="predicted"/>